<dbReference type="InterPro" id="IPR023346">
    <property type="entry name" value="Lysozyme-like_dom_sf"/>
</dbReference>
<dbReference type="KEGG" id="plak:A1s21155_00765"/>
<dbReference type="Proteomes" id="UP000217216">
    <property type="component" value="Chromosome"/>
</dbReference>
<organism evidence="1 2">
    <name type="scientific">Candidatus Planktophila dulcis</name>
    <dbReference type="NCBI Taxonomy" id="1884914"/>
    <lineage>
        <taxon>Bacteria</taxon>
        <taxon>Bacillati</taxon>
        <taxon>Actinomycetota</taxon>
        <taxon>Actinomycetes</taxon>
        <taxon>Candidatus Nanopelagicales</taxon>
        <taxon>Candidatus Nanopelagicaceae</taxon>
        <taxon>Candidatus Planktophila</taxon>
    </lineage>
</organism>
<protein>
    <recommendedName>
        <fullName evidence="3">Transglycosylase SLT domain-containing protein</fullName>
    </recommendedName>
</protein>
<reference evidence="1 2" key="1">
    <citation type="submission" date="2016-07" db="EMBL/GenBank/DDBJ databases">
        <title>High microdiversification within the ubiquitous acI lineage of Actinobacteria.</title>
        <authorList>
            <person name="Neuenschwander S.M."/>
            <person name="Salcher M."/>
            <person name="Ghai R."/>
            <person name="Pernthaler J."/>
        </authorList>
    </citation>
    <scope>NUCLEOTIDE SEQUENCE [LARGE SCALE GENOMIC DNA]</scope>
    <source>
        <strain evidence="1">MMS-21-155</strain>
    </source>
</reference>
<dbReference type="RefSeq" id="WP_095692117.1">
    <property type="nucleotide sequence ID" value="NZ_CP016770.1"/>
</dbReference>
<accession>A0AAC9YS18</accession>
<dbReference type="EMBL" id="CP016770">
    <property type="protein sequence ID" value="ASY11546.1"/>
    <property type="molecule type" value="Genomic_DNA"/>
</dbReference>
<dbReference type="SUPFAM" id="SSF53955">
    <property type="entry name" value="Lysozyme-like"/>
    <property type="match status" value="1"/>
</dbReference>
<sequence length="194" mass="22081">MKRDIREFFTAFSTLRISRASKVAIWATVASMLFIATAQQSAYGLDFPMTTRLTLTDSKNLTVSKLPAASLSTQISEMALVANISAQVEMARSIVGAKKVAKSIMNTDYAWGDDEYACLNRLWTKESHWNYKAHNNRSGAHGIPQALPAVKMEIISTDWRTNPVTQIRWGLRYIDIRYETPCQAWAKFKRSRYY</sequence>
<dbReference type="GeneID" id="300656676"/>
<evidence type="ECO:0008006" key="3">
    <source>
        <dbReference type="Google" id="ProtNLM"/>
    </source>
</evidence>
<dbReference type="AlphaFoldDB" id="A0AAC9YS18"/>
<evidence type="ECO:0000313" key="1">
    <source>
        <dbReference type="EMBL" id="ASY11546.1"/>
    </source>
</evidence>
<keyword evidence="2" id="KW-1185">Reference proteome</keyword>
<evidence type="ECO:0000313" key="2">
    <source>
        <dbReference type="Proteomes" id="UP000217216"/>
    </source>
</evidence>
<proteinExistence type="predicted"/>
<gene>
    <name evidence="1" type="ORF">A1s21155_00765</name>
</gene>
<name>A0AAC9YS18_9ACTN</name>